<sequence>MPQSRTRRPTSLVFEKRNYALLAIGVALIAIGFALMRLENEFLGTISLYVAPLMIIAGYAEVIYAILWRSDESKEQIRKAREAQVRAEREAEEKKTKTDAKVSV</sequence>
<evidence type="ECO:0000313" key="4">
    <source>
        <dbReference type="Proteomes" id="UP000220102"/>
    </source>
</evidence>
<protein>
    <recommendedName>
        <fullName evidence="5">DUF3098 domain-containing protein</fullName>
    </recommendedName>
</protein>
<accession>A0A2A8CZD1</accession>
<keyword evidence="2" id="KW-0812">Transmembrane</keyword>
<name>A0A2A8CZD1_9BACT</name>
<reference evidence="3 4" key="1">
    <citation type="submission" date="2017-10" db="EMBL/GenBank/DDBJ databases">
        <title>Draft genome of Longibacter Salinarum.</title>
        <authorList>
            <person name="Goh K.M."/>
            <person name="Shamsir M.S."/>
            <person name="Lim S.W."/>
        </authorList>
    </citation>
    <scope>NUCLEOTIDE SEQUENCE [LARGE SCALE GENOMIC DNA]</scope>
    <source>
        <strain evidence="3 4">KCTC 52045</strain>
    </source>
</reference>
<keyword evidence="2" id="KW-0472">Membrane</keyword>
<dbReference type="RefSeq" id="WP_098075235.1">
    <property type="nucleotide sequence ID" value="NZ_PDEQ01000003.1"/>
</dbReference>
<keyword evidence="4" id="KW-1185">Reference proteome</keyword>
<evidence type="ECO:0000256" key="2">
    <source>
        <dbReference type="SAM" id="Phobius"/>
    </source>
</evidence>
<dbReference type="OrthoDB" id="963379at2"/>
<comment type="caution">
    <text evidence="3">The sequence shown here is derived from an EMBL/GenBank/DDBJ whole genome shotgun (WGS) entry which is preliminary data.</text>
</comment>
<dbReference type="Proteomes" id="UP000220102">
    <property type="component" value="Unassembled WGS sequence"/>
</dbReference>
<proteinExistence type="predicted"/>
<feature type="region of interest" description="Disordered" evidence="1">
    <location>
        <begin position="73"/>
        <end position="104"/>
    </location>
</feature>
<organism evidence="3 4">
    <name type="scientific">Longibacter salinarum</name>
    <dbReference type="NCBI Taxonomy" id="1850348"/>
    <lineage>
        <taxon>Bacteria</taxon>
        <taxon>Pseudomonadati</taxon>
        <taxon>Rhodothermota</taxon>
        <taxon>Rhodothermia</taxon>
        <taxon>Rhodothermales</taxon>
        <taxon>Salisaetaceae</taxon>
        <taxon>Longibacter</taxon>
    </lineage>
</organism>
<dbReference type="Pfam" id="PF11297">
    <property type="entry name" value="DUF3098"/>
    <property type="match status" value="1"/>
</dbReference>
<dbReference type="EMBL" id="PDEQ01000003">
    <property type="protein sequence ID" value="PEN14072.1"/>
    <property type="molecule type" value="Genomic_DNA"/>
</dbReference>
<feature type="transmembrane region" description="Helical" evidence="2">
    <location>
        <begin position="20"/>
        <end position="36"/>
    </location>
</feature>
<keyword evidence="2" id="KW-1133">Transmembrane helix</keyword>
<dbReference type="InterPro" id="IPR021448">
    <property type="entry name" value="DUF3098"/>
</dbReference>
<evidence type="ECO:0000313" key="3">
    <source>
        <dbReference type="EMBL" id="PEN14072.1"/>
    </source>
</evidence>
<evidence type="ECO:0000256" key="1">
    <source>
        <dbReference type="SAM" id="MobiDB-lite"/>
    </source>
</evidence>
<dbReference type="AlphaFoldDB" id="A0A2A8CZD1"/>
<feature type="transmembrane region" description="Helical" evidence="2">
    <location>
        <begin position="48"/>
        <end position="68"/>
    </location>
</feature>
<gene>
    <name evidence="3" type="ORF">CRI94_06830</name>
</gene>
<evidence type="ECO:0008006" key="5">
    <source>
        <dbReference type="Google" id="ProtNLM"/>
    </source>
</evidence>